<reference evidence="5" key="2">
    <citation type="submission" date="2025-08" db="UniProtKB">
        <authorList>
            <consortium name="RefSeq"/>
        </authorList>
    </citation>
    <scope>IDENTIFICATION</scope>
    <source>
        <tissue evidence="5">Whole plant</tissue>
    </source>
</reference>
<feature type="compositionally biased region" description="Basic and acidic residues" evidence="1">
    <location>
        <begin position="221"/>
        <end position="230"/>
    </location>
</feature>
<organism evidence="4 5">
    <name type="scientific">Arachis duranensis</name>
    <name type="common">Wild peanut</name>
    <dbReference type="NCBI Taxonomy" id="130453"/>
    <lineage>
        <taxon>Eukaryota</taxon>
        <taxon>Viridiplantae</taxon>
        <taxon>Streptophyta</taxon>
        <taxon>Embryophyta</taxon>
        <taxon>Tracheophyta</taxon>
        <taxon>Spermatophyta</taxon>
        <taxon>Magnoliopsida</taxon>
        <taxon>eudicotyledons</taxon>
        <taxon>Gunneridae</taxon>
        <taxon>Pentapetalae</taxon>
        <taxon>rosids</taxon>
        <taxon>fabids</taxon>
        <taxon>Fabales</taxon>
        <taxon>Fabaceae</taxon>
        <taxon>Papilionoideae</taxon>
        <taxon>50 kb inversion clade</taxon>
        <taxon>dalbergioids sensu lato</taxon>
        <taxon>Dalbergieae</taxon>
        <taxon>Pterocarpus clade</taxon>
        <taxon>Arachis</taxon>
    </lineage>
</organism>
<keyword evidence="4" id="KW-1185">Reference proteome</keyword>
<dbReference type="InterPro" id="IPR004332">
    <property type="entry name" value="Transposase_MuDR"/>
</dbReference>
<evidence type="ECO:0000256" key="1">
    <source>
        <dbReference type="SAM" id="MobiDB-lite"/>
    </source>
</evidence>
<dbReference type="Pfam" id="PF10551">
    <property type="entry name" value="MULE"/>
    <property type="match status" value="1"/>
</dbReference>
<feature type="domain" description="MULE transposase" evidence="3">
    <location>
        <begin position="477"/>
        <end position="575"/>
    </location>
</feature>
<proteinExistence type="predicted"/>
<dbReference type="PANTHER" id="PTHR31973">
    <property type="entry name" value="POLYPROTEIN, PUTATIVE-RELATED"/>
    <property type="match status" value="1"/>
</dbReference>
<evidence type="ECO:0000259" key="3">
    <source>
        <dbReference type="Pfam" id="PF10551"/>
    </source>
</evidence>
<sequence>MDDRVLLKIYYHGQILLQTAEGVKFVCKNSLDIIIPFTLSFEELKGVICEKMDSQICRRISCILYRNPVSVFGGFVQFQIKYVTDEASMQDMFSVYMETRSQISFIELYIEFEQSEADRNIEMENYNSDSEEEFESNYECLDPGGDGDQAEDTMQADVADVANALVNQHPFVEPTFMRSLDLEAMHTPEFPEYMNADLLVSMTNMAGLVQIGPVQTGPEQTKPDQLKPNRTDSNQTGPVRTKPARFEPNWSGSNETGSDIAELPVVADGEFMVGMEFSSREAVIKAMKDYTIRRGVDYRVYESEPTTFYAKCTQYGSGCDWLIRVSKMSRKYCWEVRRYNGSHTCTRACISQDHSKLGSDTIAEAIKPLVEVDPSIKVKSVIAEVQSKFNYTVNYRKAWLAKQKAVESIFGGWEASYEALPIWFEAMCHKEPSAVVHFETMPAYQGDDLVPDIRVLHQVFWSYYPCIRAFRHCKPIVQVDGTHLYGKYKGCLLVTVSQDGNNNIVPIAFAIVEGETSDAWHFFLSNLRQHVVTRDGVGLISDRHESINSAIVRSNGAWSPPRAFHMFCIRHIESNFLRKFKAPYLQKLIVNIGYSRTVREYEMRY</sequence>
<dbReference type="InterPro" id="IPR018289">
    <property type="entry name" value="MULE_transposase_dom"/>
</dbReference>
<dbReference type="Proteomes" id="UP000515211">
    <property type="component" value="Chromosome 3"/>
</dbReference>
<dbReference type="GeneID" id="110279621"/>
<dbReference type="RefSeq" id="XP_020995268.1">
    <property type="nucleotide sequence ID" value="XM_021139609.1"/>
</dbReference>
<evidence type="ECO:0000259" key="2">
    <source>
        <dbReference type="Pfam" id="PF03108"/>
    </source>
</evidence>
<dbReference type="KEGG" id="adu:110279621"/>
<reference evidence="4" key="1">
    <citation type="journal article" date="2016" name="Nat. Genet.">
        <title>The genome sequences of Arachis duranensis and Arachis ipaensis, the diploid ancestors of cultivated peanut.</title>
        <authorList>
            <person name="Bertioli D.J."/>
            <person name="Cannon S.B."/>
            <person name="Froenicke L."/>
            <person name="Huang G."/>
            <person name="Farmer A.D."/>
            <person name="Cannon E.K."/>
            <person name="Liu X."/>
            <person name="Gao D."/>
            <person name="Clevenger J."/>
            <person name="Dash S."/>
            <person name="Ren L."/>
            <person name="Moretzsohn M.C."/>
            <person name="Shirasawa K."/>
            <person name="Huang W."/>
            <person name="Vidigal B."/>
            <person name="Abernathy B."/>
            <person name="Chu Y."/>
            <person name="Niederhuth C.E."/>
            <person name="Umale P."/>
            <person name="Araujo A.C."/>
            <person name="Kozik A."/>
            <person name="Kim K.D."/>
            <person name="Burow M.D."/>
            <person name="Varshney R.K."/>
            <person name="Wang X."/>
            <person name="Zhang X."/>
            <person name="Barkley N."/>
            <person name="Guimaraes P.M."/>
            <person name="Isobe S."/>
            <person name="Guo B."/>
            <person name="Liao B."/>
            <person name="Stalker H.T."/>
            <person name="Schmitz R.J."/>
            <person name="Scheffler B.E."/>
            <person name="Leal-Bertioli S.C."/>
            <person name="Xun X."/>
            <person name="Jackson S.A."/>
            <person name="Michelmore R."/>
            <person name="Ozias-Akins P."/>
        </authorList>
    </citation>
    <scope>NUCLEOTIDE SEQUENCE [LARGE SCALE GENOMIC DNA]</scope>
    <source>
        <strain evidence="4">cv. V14167</strain>
    </source>
</reference>
<evidence type="ECO:0000313" key="5">
    <source>
        <dbReference type="RefSeq" id="XP_020995268.1"/>
    </source>
</evidence>
<feature type="domain" description="Transposase MuDR plant" evidence="2">
    <location>
        <begin position="271"/>
        <end position="331"/>
    </location>
</feature>
<dbReference type="PANTHER" id="PTHR31973:SF195">
    <property type="entry name" value="MUDR FAMILY TRANSPOSASE"/>
    <property type="match status" value="1"/>
</dbReference>
<feature type="region of interest" description="Disordered" evidence="1">
    <location>
        <begin position="213"/>
        <end position="254"/>
    </location>
</feature>
<evidence type="ECO:0000313" key="4">
    <source>
        <dbReference type="Proteomes" id="UP000515211"/>
    </source>
</evidence>
<dbReference type="Pfam" id="PF03108">
    <property type="entry name" value="DBD_Tnp_Mut"/>
    <property type="match status" value="1"/>
</dbReference>
<dbReference type="AlphaFoldDB" id="A0A6P5NJP2"/>
<gene>
    <name evidence="5" type="primary">LOC110279621</name>
</gene>
<protein>
    <submittedName>
        <fullName evidence="5">Uncharacterized protein LOC110279621</fullName>
    </submittedName>
</protein>
<name>A0A6P5NJP2_ARADU</name>
<accession>A0A6P5NJP2</accession>